<feature type="compositionally biased region" description="Pro residues" evidence="1">
    <location>
        <begin position="484"/>
        <end position="498"/>
    </location>
</feature>
<feature type="domain" description="PB1" evidence="2">
    <location>
        <begin position="3"/>
        <end position="84"/>
    </location>
</feature>
<dbReference type="STRING" id="135208.A0A4Z0A727"/>
<feature type="compositionally biased region" description="Basic and acidic residues" evidence="1">
    <location>
        <begin position="179"/>
        <end position="196"/>
    </location>
</feature>
<dbReference type="Gene3D" id="3.10.20.90">
    <property type="entry name" value="Phosphatidylinositol 3-kinase Catalytic Subunit, Chain A, domain 1"/>
    <property type="match status" value="1"/>
</dbReference>
<gene>
    <name evidence="3" type="ORF">EWM64_g1933</name>
</gene>
<feature type="compositionally biased region" description="Polar residues" evidence="1">
    <location>
        <begin position="410"/>
        <end position="430"/>
    </location>
</feature>
<proteinExistence type="predicted"/>
<feature type="compositionally biased region" description="Low complexity" evidence="1">
    <location>
        <begin position="517"/>
        <end position="531"/>
    </location>
</feature>
<keyword evidence="4" id="KW-1185">Reference proteome</keyword>
<feature type="compositionally biased region" description="Basic and acidic residues" evidence="1">
    <location>
        <begin position="660"/>
        <end position="678"/>
    </location>
</feature>
<dbReference type="SUPFAM" id="SSF54277">
    <property type="entry name" value="CAD &amp; PB1 domains"/>
    <property type="match status" value="1"/>
</dbReference>
<dbReference type="InterPro" id="IPR000270">
    <property type="entry name" value="PB1_dom"/>
</dbReference>
<feature type="compositionally biased region" description="Polar residues" evidence="1">
    <location>
        <begin position="158"/>
        <end position="174"/>
    </location>
</feature>
<name>A0A4Z0A727_9AGAM</name>
<dbReference type="EMBL" id="SFCI01000144">
    <property type="protein sequence ID" value="TFY82084.1"/>
    <property type="molecule type" value="Genomic_DNA"/>
</dbReference>
<feature type="compositionally biased region" description="Polar residues" evidence="1">
    <location>
        <begin position="579"/>
        <end position="588"/>
    </location>
</feature>
<evidence type="ECO:0000313" key="4">
    <source>
        <dbReference type="Proteomes" id="UP000298061"/>
    </source>
</evidence>
<evidence type="ECO:0000256" key="1">
    <source>
        <dbReference type="SAM" id="MobiDB-lite"/>
    </source>
</evidence>
<feature type="region of interest" description="Disordered" evidence="1">
    <location>
        <begin position="728"/>
        <end position="751"/>
    </location>
</feature>
<feature type="compositionally biased region" description="Basic and acidic residues" evidence="1">
    <location>
        <begin position="553"/>
        <end position="578"/>
    </location>
</feature>
<feature type="compositionally biased region" description="Low complexity" evidence="1">
    <location>
        <begin position="244"/>
        <end position="254"/>
    </location>
</feature>
<feature type="region of interest" description="Disordered" evidence="1">
    <location>
        <begin position="400"/>
        <end position="434"/>
    </location>
</feature>
<comment type="caution">
    <text evidence="3">The sequence shown here is derived from an EMBL/GenBank/DDBJ whole genome shotgun (WGS) entry which is preliminary data.</text>
</comment>
<dbReference type="SMART" id="SM00666">
    <property type="entry name" value="PB1"/>
    <property type="match status" value="1"/>
</dbReference>
<feature type="region of interest" description="Disordered" evidence="1">
    <location>
        <begin position="155"/>
        <end position="209"/>
    </location>
</feature>
<feature type="region of interest" description="Disordered" evidence="1">
    <location>
        <begin position="484"/>
        <end position="679"/>
    </location>
</feature>
<dbReference type="Pfam" id="PF00564">
    <property type="entry name" value="PB1"/>
    <property type="match status" value="1"/>
</dbReference>
<sequence>MSAVHFKLSKLDGLTRRVSFSQRPSWDVLAAKIQLLYGLPVEHIAVSYIDTDGDEVTLSSEEELQDFYATTPLDSPIKFIVLDLGSIRASLDEDKPLPATPPQAASARNTFGSGVPLVFEVEDDWQRLGLSPMYTSSPNGRDFDNPHAFVEVVETEADSASQTDDKGSQSSSDYGQVLGEDKGKIPMRDLRAKVSDDVSSSTSIIDDDLPNKLPVHVQIHGLRGVHSDTFGPPLPSPSPPPEAHVPVRPVSSVSDDTNTARLSSPFFAPGPDSKTPPGTIPDHAEDDPPLPEIAPGRTPAASLTNDVASLLNSLSSAFTAHPELSDGLRHLVRNATNGTYWATHRESVSRAAEGIRRAAQEVQDAAVASAKDARVVAEEEAGRRVTEAIGNILQAFTQATGVPAGRSPGTGPSENAQGNNVPAAGQSNAQAPVPPPPIITSNWNQWARAAPPSSAVPPGAVPPPGVVQPSPAYNYPQPATFPPGAYAPPPGAVPPPGYIPAWSHFNPYPQPQSTADAPISSIPPSEPAEVSYYGASPRSRPRASELRASLEAAKQKYKAEKERYRQEREIRRKLKEQQKNSSGDSTTAGAADVFGPLPAASEKSGEPSAQPYPASPHVQRPTTPPAQIISNARGSFPQFELRSLPHSPRSPRKPNAASASRRDRGPETPDRGQEETMRHLVGRLGDMGFTESSYPLLRKMVSARLPQDRKRISRAEEDNLVSDVVDELLTPPVKESPPKASGSGLRVQDLD</sequence>
<dbReference type="AlphaFoldDB" id="A0A4Z0A727"/>
<evidence type="ECO:0000313" key="3">
    <source>
        <dbReference type="EMBL" id="TFY82084.1"/>
    </source>
</evidence>
<dbReference type="Proteomes" id="UP000298061">
    <property type="component" value="Unassembled WGS sequence"/>
</dbReference>
<feature type="compositionally biased region" description="Pro residues" evidence="1">
    <location>
        <begin position="232"/>
        <end position="243"/>
    </location>
</feature>
<protein>
    <recommendedName>
        <fullName evidence="2">PB1 domain-containing protein</fullName>
    </recommendedName>
</protein>
<accession>A0A4Z0A727</accession>
<organism evidence="3 4">
    <name type="scientific">Hericium alpestre</name>
    <dbReference type="NCBI Taxonomy" id="135208"/>
    <lineage>
        <taxon>Eukaryota</taxon>
        <taxon>Fungi</taxon>
        <taxon>Dikarya</taxon>
        <taxon>Basidiomycota</taxon>
        <taxon>Agaricomycotina</taxon>
        <taxon>Agaricomycetes</taxon>
        <taxon>Russulales</taxon>
        <taxon>Hericiaceae</taxon>
        <taxon>Hericium</taxon>
    </lineage>
</organism>
<reference evidence="3 4" key="1">
    <citation type="submission" date="2019-02" db="EMBL/GenBank/DDBJ databases">
        <title>Genome sequencing of the rare red list fungi Hericium alpestre (H. flagellum).</title>
        <authorList>
            <person name="Buettner E."/>
            <person name="Kellner H."/>
        </authorList>
    </citation>
    <scope>NUCLEOTIDE SEQUENCE [LARGE SCALE GENOMIC DNA]</scope>
    <source>
        <strain evidence="3 4">DSM 108284</strain>
    </source>
</reference>
<evidence type="ECO:0000259" key="2">
    <source>
        <dbReference type="SMART" id="SM00666"/>
    </source>
</evidence>
<dbReference type="OrthoDB" id="661148at2759"/>
<feature type="region of interest" description="Disordered" evidence="1">
    <location>
        <begin position="224"/>
        <end position="299"/>
    </location>
</feature>